<proteinExistence type="predicted"/>
<dbReference type="InterPro" id="IPR007314">
    <property type="entry name" value="Cofac_haem-bd_dom"/>
</dbReference>
<name>A0A8H9YYI3_9PSED</name>
<protein>
    <submittedName>
        <fullName evidence="2">ChaN family lipoprotein</fullName>
    </submittedName>
</protein>
<reference evidence="2" key="1">
    <citation type="journal article" date="2020" name="Microorganisms">
        <title>Reliable Identification of Environmental Pseudomonas Isolates Using the rpoD Gene.</title>
        <authorList>
            <consortium name="The Broad Institute Genome Sequencing Platform"/>
            <person name="Girard L."/>
            <person name="Lood C."/>
            <person name="Rokni-Zadeh H."/>
            <person name="van Noort V."/>
            <person name="Lavigne R."/>
            <person name="De Mot R."/>
        </authorList>
    </citation>
    <scope>NUCLEOTIDE SEQUENCE [LARGE SCALE GENOMIC DNA]</scope>
    <source>
        <strain evidence="2">SWRI145</strain>
    </source>
</reference>
<organism evidence="2">
    <name type="scientific">Pseudomonas tritici</name>
    <dbReference type="NCBI Taxonomy" id="2745518"/>
    <lineage>
        <taxon>Bacteria</taxon>
        <taxon>Pseudomonadati</taxon>
        <taxon>Pseudomonadota</taxon>
        <taxon>Gammaproteobacteria</taxon>
        <taxon>Pseudomonadales</taxon>
        <taxon>Pseudomonadaceae</taxon>
        <taxon>Pseudomonas</taxon>
    </lineage>
</organism>
<dbReference type="InterPro" id="IPR016773">
    <property type="entry name" value="Fe3_uptake_reg_CjrA_prd"/>
</dbReference>
<dbReference type="PROSITE" id="PS51257">
    <property type="entry name" value="PROKAR_LIPOPROTEIN"/>
    <property type="match status" value="1"/>
</dbReference>
<sequence>MDDFLKPLVLSSVLMIVACHSQPTDAPAQNAKAMECLCIKDAASGTVMTPAQLIAKLSRAPIVIVGEEHTNVRHHQIEHWLLQNLNQSRAQGSVLMEMIDSDQQAAVDRLKAESLTGATLSPTRAAEAMRWKSGWPWELYRDVVMTALKGPYPLLAANITRSQVTELYNNPDFPRGDLSSRSQVRESLSAIIYLMHDGQISGEQVKAMVAIQQHRDRFMAEQIRKAPRPALLIAGGYHAAKDIGVPLHLADLNVEKPVVVMLTTEGTTLTAKQADYVWSVPVEKAP</sequence>
<dbReference type="EMBL" id="JABWQF010000022">
    <property type="protein sequence ID" value="MBC3295918.1"/>
    <property type="molecule type" value="Genomic_DNA"/>
</dbReference>
<dbReference type="CDD" id="cd14727">
    <property type="entry name" value="ChanN-like"/>
    <property type="match status" value="1"/>
</dbReference>
<dbReference type="Gene3D" id="3.40.50.11550">
    <property type="match status" value="1"/>
</dbReference>
<dbReference type="Pfam" id="PF04187">
    <property type="entry name" value="Cofac_haem_bdg"/>
    <property type="match status" value="1"/>
</dbReference>
<keyword evidence="2" id="KW-0449">Lipoprotein</keyword>
<dbReference type="AlphaFoldDB" id="A0A8H9YYI3"/>
<gene>
    <name evidence="2" type="ORF">HU722_30745</name>
</gene>
<dbReference type="PIRSF" id="PIRSF020419">
    <property type="entry name" value="Fe_uptake_reg_CjrA_prd"/>
    <property type="match status" value="1"/>
</dbReference>
<evidence type="ECO:0000259" key="1">
    <source>
        <dbReference type="Pfam" id="PF04187"/>
    </source>
</evidence>
<accession>A0A8H9YYI3</accession>
<dbReference type="Gene3D" id="1.10.8.760">
    <property type="entry name" value="Haem-binding uptake, Tiki superfamily, ChaN, domain 2"/>
    <property type="match status" value="1"/>
</dbReference>
<dbReference type="SUPFAM" id="SSF159501">
    <property type="entry name" value="EreA/ChaN-like"/>
    <property type="match status" value="1"/>
</dbReference>
<feature type="domain" description="Haem-binding uptake Tiki superfamily ChaN" evidence="1">
    <location>
        <begin position="53"/>
        <end position="249"/>
    </location>
</feature>
<evidence type="ECO:0000313" key="2">
    <source>
        <dbReference type="EMBL" id="MBC3295918.1"/>
    </source>
</evidence>
<comment type="caution">
    <text evidence="2">The sequence shown here is derived from an EMBL/GenBank/DDBJ whole genome shotgun (WGS) entry which is preliminary data.</text>
</comment>